<dbReference type="AlphaFoldDB" id="A0AAN4ERL2"/>
<organism evidence="2 3">
    <name type="scientific">Citrobacter freundii</name>
    <dbReference type="NCBI Taxonomy" id="546"/>
    <lineage>
        <taxon>Bacteria</taxon>
        <taxon>Pseudomonadati</taxon>
        <taxon>Pseudomonadota</taxon>
        <taxon>Gammaproteobacteria</taxon>
        <taxon>Enterobacterales</taxon>
        <taxon>Enterobacteriaceae</taxon>
        <taxon>Citrobacter</taxon>
        <taxon>Citrobacter freundii complex</taxon>
    </lineage>
</organism>
<dbReference type="Proteomes" id="UP001169574">
    <property type="component" value="Unassembled WGS sequence"/>
</dbReference>
<feature type="domain" description="3'-5' exoribonuclease Rv2179c-like" evidence="1">
    <location>
        <begin position="6"/>
        <end position="194"/>
    </location>
</feature>
<dbReference type="InterPro" id="IPR036397">
    <property type="entry name" value="RNaseH_sf"/>
</dbReference>
<dbReference type="InterPro" id="IPR012337">
    <property type="entry name" value="RNaseH-like_sf"/>
</dbReference>
<dbReference type="SUPFAM" id="SSF53098">
    <property type="entry name" value="Ribonuclease H-like"/>
    <property type="match status" value="1"/>
</dbReference>
<gene>
    <name evidence="2" type="ORF">P7U51_000604</name>
</gene>
<proteinExistence type="predicted"/>
<comment type="caution">
    <text evidence="2">The sequence shown here is derived from an EMBL/GenBank/DDBJ whole genome shotgun (WGS) entry which is preliminary data.</text>
</comment>
<dbReference type="InterPro" id="IPR033390">
    <property type="entry name" value="Rv2179c-like"/>
</dbReference>
<evidence type="ECO:0000259" key="1">
    <source>
        <dbReference type="Pfam" id="PF16473"/>
    </source>
</evidence>
<dbReference type="RefSeq" id="WP_171862899.1">
    <property type="nucleotide sequence ID" value="NZ_JBLUMV010000001.1"/>
</dbReference>
<sequence>MQEPVHIMVDNETLSVLPNAHIAQVGLVQFDPHTFTPLAEKVISISHDRQPGTVIDASTVAWWMSQDKETQQSVFYGEEDRISIRSACCEFYRFVLDSCRRTWQEDETPGLSDLHQSVHIWAKPARFDIPQWENAFRHADVQVPWFRRNVNDVQSLLNDAERNGFVASSLKHLSTGVHMPLNDCLWQIRLLKAITEFKSR</sequence>
<accession>A0AAN4ERL2</accession>
<evidence type="ECO:0000313" key="3">
    <source>
        <dbReference type="Proteomes" id="UP001169574"/>
    </source>
</evidence>
<name>A0AAN4ERL2_CITFR</name>
<dbReference type="Pfam" id="PF16473">
    <property type="entry name" value="Rv2179c-like"/>
    <property type="match status" value="1"/>
</dbReference>
<dbReference type="EMBL" id="ABLGCN030000001">
    <property type="protein sequence ID" value="EMM7456152.1"/>
    <property type="molecule type" value="Genomic_DNA"/>
</dbReference>
<dbReference type="Gene3D" id="3.30.420.10">
    <property type="entry name" value="Ribonuclease H-like superfamily/Ribonuclease H"/>
    <property type="match status" value="1"/>
</dbReference>
<protein>
    <submittedName>
        <fullName evidence="2">3'-5' exoribonuclease</fullName>
    </submittedName>
</protein>
<reference evidence="2" key="1">
    <citation type="submission" date="2024-02" db="EMBL/GenBank/DDBJ databases">
        <authorList>
            <consortium name="Clinical and Environmental Microbiology Branch: Whole genome sequencing antimicrobial resistance pathogens in the healthcare setting"/>
        </authorList>
    </citation>
    <scope>NUCLEOTIDE SEQUENCE</scope>
    <source>
        <strain evidence="2">Whole organism</strain>
    </source>
</reference>
<dbReference type="GO" id="GO:0003676">
    <property type="term" value="F:nucleic acid binding"/>
    <property type="evidence" value="ECO:0007669"/>
    <property type="project" value="InterPro"/>
</dbReference>
<evidence type="ECO:0000313" key="2">
    <source>
        <dbReference type="EMBL" id="EMM7456152.1"/>
    </source>
</evidence>